<dbReference type="OrthoDB" id="5771993at2"/>
<dbReference type="KEGG" id="nwr:E3U44_14350"/>
<evidence type="ECO:0000313" key="1">
    <source>
        <dbReference type="EMBL" id="QBQ55557.1"/>
    </source>
</evidence>
<dbReference type="Proteomes" id="UP000294325">
    <property type="component" value="Chromosome"/>
</dbReference>
<evidence type="ECO:0000313" key="2">
    <source>
        <dbReference type="Proteomes" id="UP000294325"/>
    </source>
</evidence>
<dbReference type="AlphaFoldDB" id="A0A4P7C1P1"/>
<proteinExistence type="predicted"/>
<organism evidence="1 2">
    <name type="scientific">Nitrosococcus wardiae</name>
    <dbReference type="NCBI Taxonomy" id="1814290"/>
    <lineage>
        <taxon>Bacteria</taxon>
        <taxon>Pseudomonadati</taxon>
        <taxon>Pseudomonadota</taxon>
        <taxon>Gammaproteobacteria</taxon>
        <taxon>Chromatiales</taxon>
        <taxon>Chromatiaceae</taxon>
        <taxon>Nitrosococcus</taxon>
    </lineage>
</organism>
<accession>A0A4P7C1P1</accession>
<dbReference type="RefSeq" id="WP_134358814.1">
    <property type="nucleotide sequence ID" value="NZ_CP038033.1"/>
</dbReference>
<keyword evidence="2" id="KW-1185">Reference proteome</keyword>
<sequence length="66" mass="7798">MITINERSFELVREARDEAFKRGIPEQAMNVFFTFYLANYAAKLERALANSIEERTHEMIERCRGL</sequence>
<reference evidence="1 2" key="1">
    <citation type="submission" date="2019-03" db="EMBL/GenBank/DDBJ databases">
        <title>The genome sequence of Nitrosococcus wardiae strain D1FHST reveals the archetypal metabolic capacity of ammonia-oxidizing Gammaproteobacteria.</title>
        <authorList>
            <person name="Wang L."/>
            <person name="Lim C.K."/>
            <person name="Hanson T.E."/>
            <person name="Dang H."/>
            <person name="Klotz M.G."/>
        </authorList>
    </citation>
    <scope>NUCLEOTIDE SEQUENCE [LARGE SCALE GENOMIC DNA]</scope>
    <source>
        <strain evidence="1 2">D1FHS</strain>
    </source>
</reference>
<protein>
    <submittedName>
        <fullName evidence="1">Uncharacterized protein</fullName>
    </submittedName>
</protein>
<gene>
    <name evidence="1" type="ORF">E3U44_14350</name>
</gene>
<dbReference type="EMBL" id="CP038033">
    <property type="protein sequence ID" value="QBQ55557.1"/>
    <property type="molecule type" value="Genomic_DNA"/>
</dbReference>
<name>A0A4P7C1P1_9GAMM</name>